<organism evidence="3 4">
    <name type="scientific">Levilactobacillus zymae</name>
    <dbReference type="NCBI Taxonomy" id="267363"/>
    <lineage>
        <taxon>Bacteria</taxon>
        <taxon>Bacillati</taxon>
        <taxon>Bacillota</taxon>
        <taxon>Bacilli</taxon>
        <taxon>Lactobacillales</taxon>
        <taxon>Lactobacillaceae</taxon>
        <taxon>Levilactobacillus</taxon>
    </lineage>
</organism>
<feature type="compositionally biased region" description="Low complexity" evidence="1">
    <location>
        <begin position="1"/>
        <end position="21"/>
    </location>
</feature>
<comment type="caution">
    <text evidence="3">The sequence shown here is derived from an EMBL/GenBank/DDBJ whole genome shotgun (WGS) entry which is preliminary data.</text>
</comment>
<proteinExistence type="predicted"/>
<name>A0ABQ0WTS8_9LACO</name>
<evidence type="ECO:0000259" key="2">
    <source>
        <dbReference type="Pfam" id="PF13731"/>
    </source>
</evidence>
<dbReference type="Proteomes" id="UP000321794">
    <property type="component" value="Unassembled WGS sequence"/>
</dbReference>
<evidence type="ECO:0000313" key="4">
    <source>
        <dbReference type="Proteomes" id="UP000321794"/>
    </source>
</evidence>
<dbReference type="Pfam" id="PF13731">
    <property type="entry name" value="WxL"/>
    <property type="match status" value="1"/>
</dbReference>
<feature type="region of interest" description="Disordered" evidence="1">
    <location>
        <begin position="1"/>
        <end position="32"/>
    </location>
</feature>
<dbReference type="InterPro" id="IPR027994">
    <property type="entry name" value="WxL_dom"/>
</dbReference>
<protein>
    <recommendedName>
        <fullName evidence="2">WxL domain-containing protein</fullName>
    </recommendedName>
</protein>
<evidence type="ECO:0000256" key="1">
    <source>
        <dbReference type="SAM" id="MobiDB-lite"/>
    </source>
</evidence>
<evidence type="ECO:0000313" key="3">
    <source>
        <dbReference type="EMBL" id="GEO70922.1"/>
    </source>
</evidence>
<dbReference type="EMBL" id="BJZK01000001">
    <property type="protein sequence ID" value="GEO70922.1"/>
    <property type="molecule type" value="Genomic_DNA"/>
</dbReference>
<keyword evidence="4" id="KW-1185">Reference proteome</keyword>
<accession>A0ABQ0WTS8</accession>
<feature type="domain" description="WxL" evidence="2">
    <location>
        <begin position="43"/>
        <end position="184"/>
    </location>
</feature>
<gene>
    <name evidence="3" type="ORF">LZY01_00900</name>
</gene>
<sequence length="199" mass="20656">MVAHAAAGAADTTQDTASQTAERQATVDVQPGDLKFQTKDGLAVTPSFNFESAKVTDQAQPELKPTGSTIDTSYTLGVSNFLGGAAWQVSAQLGAFDDKHGHNLKGAFLHLKGEEVNSKGKPLSAAPSANLTAGGPSAVFLDARTDEAMGKVTDSLANTTLELPNVDYAGTYTAKLTYTLTTGPQEAQTTPTSQPSTQH</sequence>
<reference evidence="3 4" key="1">
    <citation type="submission" date="2019-07" db="EMBL/GenBank/DDBJ databases">
        <title>Whole genome shotgun sequence of Lactobacillus zymae NBRC 107157.</title>
        <authorList>
            <person name="Hosoyama A."/>
            <person name="Uohara A."/>
            <person name="Ohji S."/>
            <person name="Ichikawa N."/>
        </authorList>
    </citation>
    <scope>NUCLEOTIDE SEQUENCE [LARGE SCALE GENOMIC DNA]</scope>
    <source>
        <strain evidence="3 4">NBRC 107157</strain>
    </source>
</reference>